<feature type="compositionally biased region" description="Basic residues" evidence="1">
    <location>
        <begin position="39"/>
        <end position="68"/>
    </location>
</feature>
<protein>
    <submittedName>
        <fullName evidence="2">Uncharacterized protein</fullName>
    </submittedName>
</protein>
<dbReference type="EMBL" id="MN740867">
    <property type="protein sequence ID" value="QHU15644.1"/>
    <property type="molecule type" value="Genomic_DNA"/>
</dbReference>
<dbReference type="AlphaFoldDB" id="A0A6C0KH93"/>
<name>A0A6C0KH93_9ZZZZ</name>
<evidence type="ECO:0000313" key="2">
    <source>
        <dbReference type="EMBL" id="QHU15644.1"/>
    </source>
</evidence>
<reference evidence="2" key="1">
    <citation type="journal article" date="2020" name="Nature">
        <title>Giant virus diversity and host interactions through global metagenomics.</title>
        <authorList>
            <person name="Schulz F."/>
            <person name="Roux S."/>
            <person name="Paez-Espino D."/>
            <person name="Jungbluth S."/>
            <person name="Walsh D.A."/>
            <person name="Denef V.J."/>
            <person name="McMahon K.D."/>
            <person name="Konstantinidis K.T."/>
            <person name="Eloe-Fadrosh E.A."/>
            <person name="Kyrpides N.C."/>
            <person name="Woyke T."/>
        </authorList>
    </citation>
    <scope>NUCLEOTIDE SEQUENCE</scope>
    <source>
        <strain evidence="2">GVMAG-S-3300010158-109</strain>
    </source>
</reference>
<evidence type="ECO:0000256" key="1">
    <source>
        <dbReference type="SAM" id="MobiDB-lite"/>
    </source>
</evidence>
<accession>A0A6C0KH93</accession>
<feature type="compositionally biased region" description="Polar residues" evidence="1">
    <location>
        <begin position="72"/>
        <end position="84"/>
    </location>
</feature>
<proteinExistence type="predicted"/>
<feature type="region of interest" description="Disordered" evidence="1">
    <location>
        <begin position="1"/>
        <end position="90"/>
    </location>
</feature>
<organism evidence="2">
    <name type="scientific">viral metagenome</name>
    <dbReference type="NCBI Taxonomy" id="1070528"/>
    <lineage>
        <taxon>unclassified sequences</taxon>
        <taxon>metagenomes</taxon>
        <taxon>organismal metagenomes</taxon>
    </lineage>
</organism>
<sequence length="122" mass="13574">MKKSVKKSKALSTGFWKKSPGMMSPKKGLSTKFWNLKASPKKRASPKKSTRAKRSPKKSPKAAKRSPKSKSCSVQTTKKYTGRSSPPYPANECCDQEMMGNDGRLYVSRADKNGRCAWKVVN</sequence>